<dbReference type="OrthoDB" id="3473305at2759"/>
<evidence type="ECO:0000259" key="1">
    <source>
        <dbReference type="Pfam" id="PF20150"/>
    </source>
</evidence>
<keyword evidence="3" id="KW-1185">Reference proteome</keyword>
<evidence type="ECO:0000313" key="2">
    <source>
        <dbReference type="EMBL" id="PMD47653.1"/>
    </source>
</evidence>
<proteinExistence type="predicted"/>
<organism evidence="2 3">
    <name type="scientific">Hyaloscypha variabilis (strain UAMH 11265 / GT02V1 / F)</name>
    <name type="common">Meliniomyces variabilis</name>
    <dbReference type="NCBI Taxonomy" id="1149755"/>
    <lineage>
        <taxon>Eukaryota</taxon>
        <taxon>Fungi</taxon>
        <taxon>Dikarya</taxon>
        <taxon>Ascomycota</taxon>
        <taxon>Pezizomycotina</taxon>
        <taxon>Leotiomycetes</taxon>
        <taxon>Helotiales</taxon>
        <taxon>Hyaloscyphaceae</taxon>
        <taxon>Hyaloscypha</taxon>
        <taxon>Hyaloscypha variabilis</taxon>
    </lineage>
</organism>
<dbReference type="PANTHER" id="PTHR35910:SF6">
    <property type="entry name" value="2EXR DOMAIN-CONTAINING PROTEIN"/>
    <property type="match status" value="1"/>
</dbReference>
<dbReference type="AlphaFoldDB" id="A0A2J6SA64"/>
<dbReference type="InterPro" id="IPR045518">
    <property type="entry name" value="2EXR"/>
</dbReference>
<dbReference type="Proteomes" id="UP000235786">
    <property type="component" value="Unassembled WGS sequence"/>
</dbReference>
<sequence>MNDSAAPTHTQELKFTCFPKLSAEVRLKIWGHALEPRQITLISPSRFIVGTLKEFKEGESVFTVARSTKQPVLLRVNYESRQVVLAKYDRAFGTLLAKPIYFNPDIDILQVHAISSHTLNLFGKGRANQSMEQKHEMEVVRQTLRHFMFRERLVQHFGFTQGISKSPNIESITMLEDTGRYPSEELSVTRFYTFWKQILKIKAKAPVFFFKSQSAMDEDFKVRNAYPLPIYVQSSPQAGVSSTLTLATDFSLHISVLRYVVA</sequence>
<dbReference type="Pfam" id="PF20150">
    <property type="entry name" value="2EXR"/>
    <property type="match status" value="1"/>
</dbReference>
<evidence type="ECO:0000313" key="3">
    <source>
        <dbReference type="Proteomes" id="UP000235786"/>
    </source>
</evidence>
<name>A0A2J6SA64_HYAVF</name>
<protein>
    <recommendedName>
        <fullName evidence="1">2EXR domain-containing protein</fullName>
    </recommendedName>
</protein>
<feature type="domain" description="2EXR" evidence="1">
    <location>
        <begin position="15"/>
        <end position="109"/>
    </location>
</feature>
<reference evidence="2 3" key="1">
    <citation type="submission" date="2016-04" db="EMBL/GenBank/DDBJ databases">
        <title>A degradative enzymes factory behind the ericoid mycorrhizal symbiosis.</title>
        <authorList>
            <consortium name="DOE Joint Genome Institute"/>
            <person name="Martino E."/>
            <person name="Morin E."/>
            <person name="Grelet G."/>
            <person name="Kuo A."/>
            <person name="Kohler A."/>
            <person name="Daghino S."/>
            <person name="Barry K."/>
            <person name="Choi C."/>
            <person name="Cichocki N."/>
            <person name="Clum A."/>
            <person name="Copeland A."/>
            <person name="Hainaut M."/>
            <person name="Haridas S."/>
            <person name="Labutti K."/>
            <person name="Lindquist E."/>
            <person name="Lipzen A."/>
            <person name="Khouja H.-R."/>
            <person name="Murat C."/>
            <person name="Ohm R."/>
            <person name="Olson A."/>
            <person name="Spatafora J."/>
            <person name="Veneault-Fourrey C."/>
            <person name="Henrissat B."/>
            <person name="Grigoriev I."/>
            <person name="Martin F."/>
            <person name="Perotto S."/>
        </authorList>
    </citation>
    <scope>NUCLEOTIDE SEQUENCE [LARGE SCALE GENOMIC DNA]</scope>
    <source>
        <strain evidence="2 3">F</strain>
    </source>
</reference>
<dbReference type="PANTHER" id="PTHR35910">
    <property type="entry name" value="2EXR DOMAIN-CONTAINING PROTEIN"/>
    <property type="match status" value="1"/>
</dbReference>
<accession>A0A2J6SA64</accession>
<dbReference type="EMBL" id="KZ613938">
    <property type="protein sequence ID" value="PMD47653.1"/>
    <property type="molecule type" value="Genomic_DNA"/>
</dbReference>
<gene>
    <name evidence="2" type="ORF">L207DRAFT_162322</name>
</gene>